<evidence type="ECO:0000256" key="3">
    <source>
        <dbReference type="ARBA" id="ARBA00044493"/>
    </source>
</evidence>
<protein>
    <recommendedName>
        <fullName evidence="7">Pentatricopeptide repeat-containing protein-mitochondrial domain-containing protein</fullName>
    </recommendedName>
</protein>
<organism evidence="8">
    <name type="scientific">Dichomitus squalens</name>
    <dbReference type="NCBI Taxonomy" id="114155"/>
    <lineage>
        <taxon>Eukaryota</taxon>
        <taxon>Fungi</taxon>
        <taxon>Dikarya</taxon>
        <taxon>Basidiomycota</taxon>
        <taxon>Agaricomycotina</taxon>
        <taxon>Agaricomycetes</taxon>
        <taxon>Polyporales</taxon>
        <taxon>Polyporaceae</taxon>
        <taxon>Dichomitus</taxon>
    </lineage>
</organism>
<feature type="repeat" description="PPR" evidence="5">
    <location>
        <begin position="720"/>
        <end position="754"/>
    </location>
</feature>
<comment type="subunit">
    <text evidence="4">Binds to mitochondrial small subunit 15S rRNA.</text>
</comment>
<dbReference type="Proteomes" id="UP000292957">
    <property type="component" value="Unassembled WGS sequence"/>
</dbReference>
<proteinExistence type="inferred from homology"/>
<feature type="domain" description="Pentatricopeptide repeat-containing protein-mitochondrial" evidence="7">
    <location>
        <begin position="670"/>
        <end position="776"/>
    </location>
</feature>
<evidence type="ECO:0000256" key="4">
    <source>
        <dbReference type="ARBA" id="ARBA00044511"/>
    </source>
</evidence>
<evidence type="ECO:0000256" key="1">
    <source>
        <dbReference type="ARBA" id="ARBA00006192"/>
    </source>
</evidence>
<accession>A0A4Q9N6R6</accession>
<evidence type="ECO:0000256" key="5">
    <source>
        <dbReference type="PROSITE-ProRule" id="PRU00708"/>
    </source>
</evidence>
<gene>
    <name evidence="8" type="ORF">BD311DRAFT_682525</name>
</gene>
<dbReference type="PROSITE" id="PS51375">
    <property type="entry name" value="PPR"/>
    <property type="match status" value="3"/>
</dbReference>
<evidence type="ECO:0000256" key="2">
    <source>
        <dbReference type="ARBA" id="ARBA00022737"/>
    </source>
</evidence>
<dbReference type="PANTHER" id="PTHR47447">
    <property type="entry name" value="OS03G0856100 PROTEIN"/>
    <property type="match status" value="1"/>
</dbReference>
<dbReference type="Pfam" id="PF13041">
    <property type="entry name" value="PPR_2"/>
    <property type="match status" value="1"/>
</dbReference>
<dbReference type="PANTHER" id="PTHR47447:SF28">
    <property type="entry name" value="PENTACOTRIPEPTIDE-REPEAT REGION OF PRORP DOMAIN-CONTAINING PROTEIN"/>
    <property type="match status" value="1"/>
</dbReference>
<feature type="compositionally biased region" description="Low complexity" evidence="6">
    <location>
        <begin position="374"/>
        <end position="385"/>
    </location>
</feature>
<dbReference type="AlphaFoldDB" id="A0A4Q9N6R6"/>
<name>A0A4Q9N6R6_9APHY</name>
<dbReference type="Pfam" id="PF23276">
    <property type="entry name" value="TPR_24"/>
    <property type="match status" value="1"/>
</dbReference>
<sequence length="870" mass="95931">MPWRVGRDFRHLSQAAHIFLERSRALVPPLCVIAKPIHSTRGVLWPPAVALKLKHSHASIIEPTNALPEDLTQRHVQEKTLELVLRLDKPKEGGTDGNELIPLAPPSDVLSTIGQLFTRYPSRCTVTDLRKSQGTFDLVMYLRHPRAFAIALYLLEQGLADRALWVLELATQIGASCPPKSWQYLTAKFAEQEEWRGVRRIVKLARQRLGYTTVKLLNWRLRAWMENQRYVPVEDVLAMFETERVNPSRLTYHLLVAMHLRNCDLAAALTGLRAMESAGFPVTAKTCAILVLGYRSFGLAASVKARALAAIGTGDEAVSAVILNGLVQLLLDAEDTAGVAEVLSSVSQPSRDRPSDLGASSIQDDDERVGFPVPSAASRPSSPRSTQAVPQRNLINVSTYNILLDHLSRQGDLTRAMHVIQQMRVAQVSPDSRTAAALVRLYSTAGFPNDALHVVASALGGYPGTLNLLASLGFVASTVPDFPIPPPTPPTIHLLNALLRSLKKTLQVRELGVVFDIMRITKVNPNAATTTIVLSGLQGRARPGELIKIVRLLKSKGVVPARGHLHVLLKALLSREQAVTRPRGWSQPQSSTSSSSQDTPASSPRQTEADVAGVDCEPTAGITFSHFRRSNNLLRPIVQSLSARNVRNDRVTFALRIKHFALVKRDLVAAHEQFRLMVRSGFRPNRYHYGALMQGYATAGNLKGATKVMRAAADAGLLPDVKMHTIIIAGYAGLARPKEAMRAFRSMVAEGISPDVPAIDALVSAFFRKREYATARRVLLRLWTQVAPFPDALAEAPLKELARAFRALHPGNANRPERLTRRQRHEVRRMFRDLSQWGKTGPRSEAVEESARHVHNVSTSQHQYDDPKGL</sequence>
<feature type="repeat" description="PPR" evidence="5">
    <location>
        <begin position="685"/>
        <end position="719"/>
    </location>
</feature>
<feature type="compositionally biased region" description="Low complexity" evidence="6">
    <location>
        <begin position="586"/>
        <end position="604"/>
    </location>
</feature>
<dbReference type="Gene3D" id="1.25.40.10">
    <property type="entry name" value="Tetratricopeptide repeat domain"/>
    <property type="match status" value="4"/>
</dbReference>
<dbReference type="NCBIfam" id="TIGR00756">
    <property type="entry name" value="PPR"/>
    <property type="match status" value="2"/>
</dbReference>
<feature type="region of interest" description="Disordered" evidence="6">
    <location>
        <begin position="580"/>
        <end position="612"/>
    </location>
</feature>
<dbReference type="InterPro" id="IPR002885">
    <property type="entry name" value="PPR_rpt"/>
</dbReference>
<evidence type="ECO:0000313" key="8">
    <source>
        <dbReference type="EMBL" id="TBU34586.1"/>
    </source>
</evidence>
<evidence type="ECO:0000259" key="7">
    <source>
        <dbReference type="Pfam" id="PF23276"/>
    </source>
</evidence>
<dbReference type="EMBL" id="ML143388">
    <property type="protein sequence ID" value="TBU34586.1"/>
    <property type="molecule type" value="Genomic_DNA"/>
</dbReference>
<feature type="repeat" description="PPR" evidence="5">
    <location>
        <begin position="396"/>
        <end position="430"/>
    </location>
</feature>
<dbReference type="OrthoDB" id="185373at2759"/>
<feature type="region of interest" description="Disordered" evidence="6">
    <location>
        <begin position="834"/>
        <end position="870"/>
    </location>
</feature>
<dbReference type="InterPro" id="IPR057027">
    <property type="entry name" value="TPR_mt"/>
</dbReference>
<comment type="function">
    <text evidence="3">Regulates mitochondrial small subunit maturation by controlling 15S rRNA 5'-end processing. Localizes to the 5' precursor of the 15S rRNA in a position that is subsequently occupied by mS47 in the mature yeast mtSSU. Uses structure and sequence-specific RNA recognition, binding to a single-stranded region of the precursor and specifically recognizing bases -6 to -1. The exchange of Ccm1 for mS47 is coupled to the irreversible removal of precursor rRNA that is accompanied by conformational changes of the mitoribosomal proteins uS5m and mS26. These conformational changes signal completion of 5'-end rRNA processing through protection of the mature 5'-end of the 15S rRNA and stabilization of mS47. The removal of the 5' precursor together with the dissociation of Ccm1 may be catalyzed by the 5'-3' exoribonuclease Pet127. Involved in the specific removal of group I introns in mitochondrial encoded transcripts.</text>
</comment>
<comment type="similarity">
    <text evidence="1">Belongs to the CCM1 family.</text>
</comment>
<keyword evidence="2" id="KW-0677">Repeat</keyword>
<evidence type="ECO:0000256" key="6">
    <source>
        <dbReference type="SAM" id="MobiDB-lite"/>
    </source>
</evidence>
<dbReference type="InterPro" id="IPR011990">
    <property type="entry name" value="TPR-like_helical_dom_sf"/>
</dbReference>
<feature type="region of interest" description="Disordered" evidence="6">
    <location>
        <begin position="343"/>
        <end position="390"/>
    </location>
</feature>
<reference evidence="8" key="1">
    <citation type="submission" date="2019-01" db="EMBL/GenBank/DDBJ databases">
        <title>Draft genome sequences of three monokaryotic isolates of the white-rot basidiomycete fungus Dichomitus squalens.</title>
        <authorList>
            <consortium name="DOE Joint Genome Institute"/>
            <person name="Lopez S.C."/>
            <person name="Andreopoulos B."/>
            <person name="Pangilinan J."/>
            <person name="Lipzen A."/>
            <person name="Riley R."/>
            <person name="Ahrendt S."/>
            <person name="Ng V."/>
            <person name="Barry K."/>
            <person name="Daum C."/>
            <person name="Grigoriev I.V."/>
            <person name="Hilden K.S."/>
            <person name="Makela M.R."/>
            <person name="de Vries R.P."/>
        </authorList>
    </citation>
    <scope>NUCLEOTIDE SEQUENCE [LARGE SCALE GENOMIC DNA]</scope>
    <source>
        <strain evidence="8">OM18370.1</strain>
    </source>
</reference>